<comment type="similarity">
    <text evidence="1">Belongs to the TRAFAC class myosin-kinesin ATPase superfamily. Myosin family.</text>
</comment>
<dbReference type="GO" id="GO:0005524">
    <property type="term" value="F:ATP binding"/>
    <property type="evidence" value="ECO:0007669"/>
    <property type="project" value="UniProtKB-KW"/>
</dbReference>
<evidence type="ECO:0000313" key="8">
    <source>
        <dbReference type="EMBL" id="KAI7792941.1"/>
    </source>
</evidence>
<dbReference type="Gene3D" id="2.30.30.360">
    <property type="entry name" value="Myosin S1 fragment, N-terminal"/>
    <property type="match status" value="1"/>
</dbReference>
<dbReference type="AlphaFoldDB" id="A0A9W7T9Z5"/>
<dbReference type="InterPro" id="IPR004009">
    <property type="entry name" value="SH3_Myosin"/>
</dbReference>
<dbReference type="Gene3D" id="3.40.850.10">
    <property type="entry name" value="Kinesin motor domain"/>
    <property type="match status" value="1"/>
</dbReference>
<evidence type="ECO:0000256" key="4">
    <source>
        <dbReference type="ARBA" id="ARBA00023123"/>
    </source>
</evidence>
<keyword evidence="3" id="KW-0067">ATP-binding</keyword>
<dbReference type="InterPro" id="IPR036961">
    <property type="entry name" value="Kinesin_motor_dom_sf"/>
</dbReference>
<dbReference type="InterPro" id="IPR008989">
    <property type="entry name" value="Myosin_S1_N"/>
</dbReference>
<keyword evidence="2" id="KW-0547">Nucleotide-binding</keyword>
<dbReference type="EMBL" id="JAFHDT010000023">
    <property type="protein sequence ID" value="KAI7792941.1"/>
    <property type="molecule type" value="Genomic_DNA"/>
</dbReference>
<dbReference type="GO" id="GO:0016459">
    <property type="term" value="C:myosin complex"/>
    <property type="evidence" value="ECO:0007669"/>
    <property type="project" value="UniProtKB-KW"/>
</dbReference>
<dbReference type="Proteomes" id="UP001059041">
    <property type="component" value="Linkage Group LG23"/>
</dbReference>
<dbReference type="Pfam" id="PF00063">
    <property type="entry name" value="Myosin_head"/>
    <property type="match status" value="1"/>
</dbReference>
<keyword evidence="4" id="KW-0518">Myosin</keyword>
<dbReference type="GO" id="GO:0048731">
    <property type="term" value="P:system development"/>
    <property type="evidence" value="ECO:0007669"/>
    <property type="project" value="UniProtKB-ARBA"/>
</dbReference>
<evidence type="ECO:0000259" key="7">
    <source>
        <dbReference type="PROSITE" id="PS51844"/>
    </source>
</evidence>
<name>A0A9W7T9Z5_TRIRA</name>
<dbReference type="PROSITE" id="PS51844">
    <property type="entry name" value="SH3_LIKE"/>
    <property type="match status" value="1"/>
</dbReference>
<dbReference type="SUPFAM" id="SSF50084">
    <property type="entry name" value="Myosin S1 fragment, N-terminal domain"/>
    <property type="match status" value="1"/>
</dbReference>
<feature type="domain" description="Myosin N-terminal SH3-like" evidence="7">
    <location>
        <begin position="32"/>
        <end position="81"/>
    </location>
</feature>
<keyword evidence="6" id="KW-0009">Actin-binding</keyword>
<evidence type="ECO:0000256" key="5">
    <source>
        <dbReference type="ARBA" id="ARBA00023175"/>
    </source>
</evidence>
<accession>A0A9W7T9Z5</accession>
<gene>
    <name evidence="8" type="ORF">IRJ41_022870</name>
</gene>
<evidence type="ECO:0000256" key="3">
    <source>
        <dbReference type="ARBA" id="ARBA00022840"/>
    </source>
</evidence>
<dbReference type="GO" id="GO:0003774">
    <property type="term" value="F:cytoskeletal motor activity"/>
    <property type="evidence" value="ECO:0007669"/>
    <property type="project" value="InterPro"/>
</dbReference>
<keyword evidence="5" id="KW-0505">Motor protein</keyword>
<keyword evidence="9" id="KW-1185">Reference proteome</keyword>
<proteinExistence type="inferred from homology"/>
<protein>
    <submittedName>
        <fullName evidence="8">Myosin-7-like</fullName>
    </submittedName>
</protein>
<evidence type="ECO:0000313" key="9">
    <source>
        <dbReference type="Proteomes" id="UP001059041"/>
    </source>
</evidence>
<comment type="caution">
    <text evidence="8">The sequence shown here is derived from an EMBL/GenBank/DDBJ whole genome shotgun (WGS) entry which is preliminary data.</text>
</comment>
<reference evidence="8" key="1">
    <citation type="submission" date="2021-02" db="EMBL/GenBank/DDBJ databases">
        <title>Comparative genomics reveals that relaxation of natural selection precedes convergent phenotypic evolution of cavefish.</title>
        <authorList>
            <person name="Peng Z."/>
        </authorList>
    </citation>
    <scope>NUCLEOTIDE SEQUENCE</scope>
    <source>
        <tissue evidence="8">Muscle</tissue>
    </source>
</reference>
<organism evidence="8 9">
    <name type="scientific">Triplophysa rosa</name>
    <name type="common">Cave loach</name>
    <dbReference type="NCBI Taxonomy" id="992332"/>
    <lineage>
        <taxon>Eukaryota</taxon>
        <taxon>Metazoa</taxon>
        <taxon>Chordata</taxon>
        <taxon>Craniata</taxon>
        <taxon>Vertebrata</taxon>
        <taxon>Euteleostomi</taxon>
        <taxon>Actinopterygii</taxon>
        <taxon>Neopterygii</taxon>
        <taxon>Teleostei</taxon>
        <taxon>Ostariophysi</taxon>
        <taxon>Cypriniformes</taxon>
        <taxon>Nemacheilidae</taxon>
        <taxon>Triplophysa</taxon>
    </lineage>
</organism>
<dbReference type="InterPro" id="IPR027417">
    <property type="entry name" value="P-loop_NTPase"/>
</dbReference>
<evidence type="ECO:0000256" key="2">
    <source>
        <dbReference type="ARBA" id="ARBA00022741"/>
    </source>
</evidence>
<sequence length="217" mass="24015">MGDAVMEEFGPAAPYLRKSDKERLEAQTRPFDMKKECFVPDAEEEYLKATIISGDGDKVTHETLKGTTYPYKWLPVYNQEVVVACRGKKRTEAPPHIFSISDNAYQYMLSVENLVLVTISQAAASSSSQGLPVEAEPHVNSPPVYGGDPNACRPFLSQCALVFSLQPCHYATEEARVAFVLTLLTGRAREWGTAVWDAQAPPCRSFGDFRAEMTEAV</sequence>
<dbReference type="SUPFAM" id="SSF52540">
    <property type="entry name" value="P-loop containing nucleoside triphosphate hydrolases"/>
    <property type="match status" value="1"/>
</dbReference>
<dbReference type="GO" id="GO:0051015">
    <property type="term" value="F:actin filament binding"/>
    <property type="evidence" value="ECO:0007669"/>
    <property type="project" value="InterPro"/>
</dbReference>
<dbReference type="InterPro" id="IPR001609">
    <property type="entry name" value="Myosin_head_motor_dom-like"/>
</dbReference>
<evidence type="ECO:0000256" key="1">
    <source>
        <dbReference type="ARBA" id="ARBA00008314"/>
    </source>
</evidence>
<evidence type="ECO:0000256" key="6">
    <source>
        <dbReference type="ARBA" id="ARBA00023203"/>
    </source>
</evidence>